<evidence type="ECO:0000313" key="3">
    <source>
        <dbReference type="Proteomes" id="UP001603978"/>
    </source>
</evidence>
<organism evidence="2 3">
    <name type="scientific">Nonomuraea marmarensis</name>
    <dbReference type="NCBI Taxonomy" id="3351344"/>
    <lineage>
        <taxon>Bacteria</taxon>
        <taxon>Bacillati</taxon>
        <taxon>Actinomycetota</taxon>
        <taxon>Actinomycetes</taxon>
        <taxon>Streptosporangiales</taxon>
        <taxon>Streptosporangiaceae</taxon>
        <taxon>Nonomuraea</taxon>
    </lineage>
</organism>
<accession>A0ABW7AD79</accession>
<evidence type="ECO:0000313" key="2">
    <source>
        <dbReference type="EMBL" id="MFG1705303.1"/>
    </source>
</evidence>
<dbReference type="Proteomes" id="UP001603978">
    <property type="component" value="Unassembled WGS sequence"/>
</dbReference>
<dbReference type="InterPro" id="IPR043129">
    <property type="entry name" value="ATPase_NBD"/>
</dbReference>
<protein>
    <submittedName>
        <fullName evidence="2">N-acetylglucosamine kinase</fullName>
    </submittedName>
</protein>
<dbReference type="Gene3D" id="3.30.420.40">
    <property type="match status" value="2"/>
</dbReference>
<name>A0ABW7AD79_9ACTN</name>
<reference evidence="2 3" key="1">
    <citation type="submission" date="2024-10" db="EMBL/GenBank/DDBJ databases">
        <authorList>
            <person name="Topkara A.R."/>
            <person name="Saygin H."/>
        </authorList>
    </citation>
    <scope>NUCLEOTIDE SEQUENCE [LARGE SCALE GENOMIC DNA]</scope>
    <source>
        <strain evidence="2 3">M3C6</strain>
    </source>
</reference>
<feature type="domain" description="ATPase BadF/BadG/BcrA/BcrD type" evidence="1">
    <location>
        <begin position="6"/>
        <end position="291"/>
    </location>
</feature>
<dbReference type="PANTHER" id="PTHR43190:SF3">
    <property type="entry name" value="N-ACETYL-D-GLUCOSAMINE KINASE"/>
    <property type="match status" value="1"/>
</dbReference>
<sequence length="301" mass="30281">MSRVVIGIDVGGTKTRMRLLDLAGGEVAGDRTMPSTGWQTRSLPGAAAWLAERVAALPQPGDEVVRVVAGAHGCETSEQCHLLERELEAALGLPVTVVNDAELLVPAAGMTAGIGLIAGTGSVAVGRHRETGGHMSAGGWGWVLGDDGSGSALVRDAARAVLARADDGAPLEPLGQALLRSYGVPGLPELAAAMSWDGGVETWSEHAPAVFAAAAGGSVLARDVIRRGGAALAGLVQCLARRGAETGAVVAAGGVIVAQPALLAAFEKELGARLPGVTTTLLRTPPVAGAVELARRTAGRS</sequence>
<keyword evidence="3" id="KW-1185">Reference proteome</keyword>
<keyword evidence="2" id="KW-0418">Kinase</keyword>
<keyword evidence="2" id="KW-0808">Transferase</keyword>
<dbReference type="SUPFAM" id="SSF53067">
    <property type="entry name" value="Actin-like ATPase domain"/>
    <property type="match status" value="2"/>
</dbReference>
<dbReference type="EMBL" id="JBICRM010000010">
    <property type="protein sequence ID" value="MFG1705303.1"/>
    <property type="molecule type" value="Genomic_DNA"/>
</dbReference>
<dbReference type="RefSeq" id="WP_393167194.1">
    <property type="nucleotide sequence ID" value="NZ_JBICRM010000010.1"/>
</dbReference>
<dbReference type="InterPro" id="IPR002731">
    <property type="entry name" value="ATPase_BadF"/>
</dbReference>
<comment type="caution">
    <text evidence="2">The sequence shown here is derived from an EMBL/GenBank/DDBJ whole genome shotgun (WGS) entry which is preliminary data.</text>
</comment>
<dbReference type="PANTHER" id="PTHR43190">
    <property type="entry name" value="N-ACETYL-D-GLUCOSAMINE KINASE"/>
    <property type="match status" value="1"/>
</dbReference>
<dbReference type="InterPro" id="IPR052519">
    <property type="entry name" value="Euk-type_GlcNAc_Kinase"/>
</dbReference>
<dbReference type="GO" id="GO:0016301">
    <property type="term" value="F:kinase activity"/>
    <property type="evidence" value="ECO:0007669"/>
    <property type="project" value="UniProtKB-KW"/>
</dbReference>
<proteinExistence type="predicted"/>
<gene>
    <name evidence="2" type="ORF">ACFLIM_19115</name>
</gene>
<dbReference type="Pfam" id="PF01869">
    <property type="entry name" value="BcrAD_BadFG"/>
    <property type="match status" value="1"/>
</dbReference>
<evidence type="ECO:0000259" key="1">
    <source>
        <dbReference type="Pfam" id="PF01869"/>
    </source>
</evidence>